<dbReference type="KEGG" id="amq:AMETH_5348"/>
<accession>A0A076N3Q1</accession>
<dbReference type="InterPro" id="IPR042099">
    <property type="entry name" value="ANL_N_sf"/>
</dbReference>
<dbReference type="Proteomes" id="UP000062973">
    <property type="component" value="Chromosome"/>
</dbReference>
<evidence type="ECO:0000313" key="5">
    <source>
        <dbReference type="EMBL" id="AIJ25440.1"/>
    </source>
</evidence>
<dbReference type="InterPro" id="IPR020845">
    <property type="entry name" value="AMP-binding_CS"/>
</dbReference>
<keyword evidence="6" id="KW-1185">Reference proteome</keyword>
<dbReference type="STRING" id="1068978.AMETH_5348"/>
<dbReference type="SUPFAM" id="SSF56801">
    <property type="entry name" value="Acetyl-CoA synthetase-like"/>
    <property type="match status" value="1"/>
</dbReference>
<dbReference type="GO" id="GO:0031956">
    <property type="term" value="F:medium-chain fatty acid-CoA ligase activity"/>
    <property type="evidence" value="ECO:0007669"/>
    <property type="project" value="TreeGrafter"/>
</dbReference>
<dbReference type="HOGENOM" id="CLU_000022_59_0_11"/>
<comment type="similarity">
    <text evidence="1">Belongs to the ATP-dependent AMP-binding enzyme family.</text>
</comment>
<feature type="domain" description="AMP-dependent synthetase/ligase" evidence="3">
    <location>
        <begin position="61"/>
        <end position="417"/>
    </location>
</feature>
<dbReference type="CDD" id="cd04433">
    <property type="entry name" value="AFD_class_I"/>
    <property type="match status" value="1"/>
</dbReference>
<dbReference type="PROSITE" id="PS00455">
    <property type="entry name" value="AMP_BINDING"/>
    <property type="match status" value="1"/>
</dbReference>
<sequence>MEVLSMRIPPRLSVLPGKVAETARGLEVMWRAGLVPFPRLDEGLRSVIATRKVGPFAAAAQTSARRDPNAIGLVDELGPLTFRELDLRSNALARAWEERGVRPGSVIAALCRDHRGLVTVMIAAGKVGARLLLMNTGFAKPQLTDVAAREKVQALVYDQEFTDLLSGIPDTVDRYLAWVDEPDPADRIPVLDELIASTDDRPLPAPPQRGGFVLLTSGTTGTPKGAPRERTSVLATVQFLDRIPLRAGEATFLGAPIFHGTGISQFILSFALGCKVVLRRRFDPEATLKGVADHGCTALVLVPTMLQRIVDLGPEVLGKYDTSSLRIIFVAGSALSPDLGNRATEAFGDVIYNLYGSTEVAVATVATPEDWRKAPGTVGRPPVTCKVQLYDEQGNRITEPHVTGRVFVGSGLSFEGYTDGRHKEIIDGLLSTGDVGHFDENGLLFIDGRDDEMIVSGGENVFPVEVENLLVEHPDVLEAAVIGVADADFGQRLKAIVVTKKDSKLDADAVRDYVKGNLARYKVPRDVEFVPELPRNATGKVLRNKLS</sequence>
<dbReference type="PANTHER" id="PTHR43201:SF5">
    <property type="entry name" value="MEDIUM-CHAIN ACYL-COA LIGASE ACSF2, MITOCHONDRIAL"/>
    <property type="match status" value="1"/>
</dbReference>
<reference evidence="5 6" key="1">
    <citation type="submission" date="2014-07" db="EMBL/GenBank/DDBJ databases">
        <title>Whole Genome Sequence of the Amycolatopsis methanolica 239.</title>
        <authorList>
            <person name="Tang B."/>
        </authorList>
    </citation>
    <scope>NUCLEOTIDE SEQUENCE [LARGE SCALE GENOMIC DNA]</scope>
    <source>
        <strain evidence="5 6">239</strain>
    </source>
</reference>
<dbReference type="FunFam" id="3.30.300.30:FF:000008">
    <property type="entry name" value="2,3-dihydroxybenzoate-AMP ligase"/>
    <property type="match status" value="1"/>
</dbReference>
<evidence type="ECO:0000313" key="6">
    <source>
        <dbReference type="Proteomes" id="UP000062973"/>
    </source>
</evidence>
<dbReference type="PANTHER" id="PTHR43201">
    <property type="entry name" value="ACYL-COA SYNTHETASE"/>
    <property type="match status" value="1"/>
</dbReference>
<dbReference type="eggNOG" id="COG0318">
    <property type="taxonomic scope" value="Bacteria"/>
</dbReference>
<evidence type="ECO:0000256" key="1">
    <source>
        <dbReference type="ARBA" id="ARBA00006432"/>
    </source>
</evidence>
<gene>
    <name evidence="5" type="primary">fadD2</name>
    <name evidence="5" type="ORF">AMETH_5348</name>
</gene>
<name>A0A076N3Q1_AMYME</name>
<proteinExistence type="inferred from homology"/>
<evidence type="ECO:0000259" key="4">
    <source>
        <dbReference type="Pfam" id="PF13193"/>
    </source>
</evidence>
<organism evidence="5 6">
    <name type="scientific">Amycolatopsis methanolica 239</name>
    <dbReference type="NCBI Taxonomy" id="1068978"/>
    <lineage>
        <taxon>Bacteria</taxon>
        <taxon>Bacillati</taxon>
        <taxon>Actinomycetota</taxon>
        <taxon>Actinomycetes</taxon>
        <taxon>Pseudonocardiales</taxon>
        <taxon>Pseudonocardiaceae</taxon>
        <taxon>Amycolatopsis</taxon>
        <taxon>Amycolatopsis methanolica group</taxon>
    </lineage>
</organism>
<evidence type="ECO:0000256" key="2">
    <source>
        <dbReference type="ARBA" id="ARBA00022598"/>
    </source>
</evidence>
<protein>
    <submittedName>
        <fullName evidence="5">O-succinylbenzoate-CoA ligase</fullName>
    </submittedName>
</protein>
<dbReference type="InterPro" id="IPR045851">
    <property type="entry name" value="AMP-bd_C_sf"/>
</dbReference>
<dbReference type="Pfam" id="PF00501">
    <property type="entry name" value="AMP-binding"/>
    <property type="match status" value="1"/>
</dbReference>
<dbReference type="PATRIC" id="fig|1068978.7.peg.5740"/>
<dbReference type="Gene3D" id="3.30.300.30">
    <property type="match status" value="1"/>
</dbReference>
<dbReference type="EMBL" id="CP009110">
    <property type="protein sequence ID" value="AIJ25440.1"/>
    <property type="molecule type" value="Genomic_DNA"/>
</dbReference>
<dbReference type="Pfam" id="PF13193">
    <property type="entry name" value="AMP-binding_C"/>
    <property type="match status" value="1"/>
</dbReference>
<dbReference type="Gene3D" id="3.40.50.12780">
    <property type="entry name" value="N-terminal domain of ligase-like"/>
    <property type="match status" value="1"/>
</dbReference>
<keyword evidence="2 5" id="KW-0436">Ligase</keyword>
<evidence type="ECO:0000259" key="3">
    <source>
        <dbReference type="Pfam" id="PF00501"/>
    </source>
</evidence>
<dbReference type="GO" id="GO:0006631">
    <property type="term" value="P:fatty acid metabolic process"/>
    <property type="evidence" value="ECO:0007669"/>
    <property type="project" value="TreeGrafter"/>
</dbReference>
<dbReference type="InterPro" id="IPR025110">
    <property type="entry name" value="AMP-bd_C"/>
</dbReference>
<dbReference type="AlphaFoldDB" id="A0A076N3Q1"/>
<feature type="domain" description="AMP-binding enzyme C-terminal" evidence="4">
    <location>
        <begin position="465"/>
        <end position="540"/>
    </location>
</feature>
<dbReference type="InterPro" id="IPR000873">
    <property type="entry name" value="AMP-dep_synth/lig_dom"/>
</dbReference>